<dbReference type="Gene3D" id="1.10.10.10">
    <property type="entry name" value="Winged helix-like DNA-binding domain superfamily/Winged helix DNA-binding domain"/>
    <property type="match status" value="1"/>
</dbReference>
<proteinExistence type="inferred from homology"/>
<dbReference type="PANTHER" id="PTHR43821:SF1">
    <property type="entry name" value="NAD(P)H NITROREDUCTASE YDJA-RELATED"/>
    <property type="match status" value="1"/>
</dbReference>
<protein>
    <submittedName>
        <fullName evidence="9">Nitroreductase family protein</fullName>
    </submittedName>
</protein>
<dbReference type="Gene3D" id="3.40.109.10">
    <property type="entry name" value="NADH Oxidase"/>
    <property type="match status" value="1"/>
</dbReference>
<evidence type="ECO:0000256" key="1">
    <source>
        <dbReference type="ARBA" id="ARBA00001917"/>
    </source>
</evidence>
<dbReference type="InterPro" id="IPR052530">
    <property type="entry name" value="NAD(P)H_nitroreductase"/>
</dbReference>
<dbReference type="InterPro" id="IPR000847">
    <property type="entry name" value="LysR_HTH_N"/>
</dbReference>
<organism evidence="9 10">
    <name type="scientific">Comamonas resistens</name>
    <dbReference type="NCBI Taxonomy" id="3046670"/>
    <lineage>
        <taxon>Bacteria</taxon>
        <taxon>Pseudomonadati</taxon>
        <taxon>Pseudomonadota</taxon>
        <taxon>Betaproteobacteria</taxon>
        <taxon>Burkholderiales</taxon>
        <taxon>Comamonadaceae</taxon>
        <taxon>Comamonas</taxon>
    </lineage>
</organism>
<dbReference type="Proteomes" id="UP001240697">
    <property type="component" value="Chromosome"/>
</dbReference>
<dbReference type="InterPro" id="IPR036388">
    <property type="entry name" value="WH-like_DNA-bd_sf"/>
</dbReference>
<gene>
    <name evidence="9" type="ORF">QMY55_13655</name>
</gene>
<dbReference type="EMBL" id="CP125947">
    <property type="protein sequence ID" value="WHS63589.1"/>
    <property type="molecule type" value="Genomic_DNA"/>
</dbReference>
<dbReference type="InterPro" id="IPR000415">
    <property type="entry name" value="Nitroreductase-like"/>
</dbReference>
<dbReference type="SUPFAM" id="SSF46785">
    <property type="entry name" value="Winged helix' DNA-binding domain"/>
    <property type="match status" value="1"/>
</dbReference>
<evidence type="ECO:0000256" key="4">
    <source>
        <dbReference type="ARBA" id="ARBA00022643"/>
    </source>
</evidence>
<reference evidence="9 10" key="1">
    <citation type="submission" date="2023-05" db="EMBL/GenBank/DDBJ databases">
        <authorList>
            <person name="Yin Y."/>
            <person name="Lu Z."/>
        </authorList>
    </citation>
    <scope>NUCLEOTIDE SEQUENCE [LARGE SCALE GENOMIC DNA]</scope>
    <source>
        <strain evidence="9 10">ZM22</strain>
    </source>
</reference>
<dbReference type="InterPro" id="IPR029479">
    <property type="entry name" value="Nitroreductase"/>
</dbReference>
<keyword evidence="6" id="KW-0560">Oxidoreductase</keyword>
<dbReference type="RefSeq" id="WP_283484746.1">
    <property type="nucleotide sequence ID" value="NZ_CP125947.1"/>
</dbReference>
<keyword evidence="7" id="KW-0520">NAD</keyword>
<dbReference type="SUPFAM" id="SSF55469">
    <property type="entry name" value="FMN-dependent nitroreductase-like"/>
    <property type="match status" value="1"/>
</dbReference>
<dbReference type="CDD" id="cd02135">
    <property type="entry name" value="YdjA-like"/>
    <property type="match status" value="1"/>
</dbReference>
<evidence type="ECO:0000256" key="6">
    <source>
        <dbReference type="ARBA" id="ARBA00023002"/>
    </source>
</evidence>
<dbReference type="InterPro" id="IPR036390">
    <property type="entry name" value="WH_DNA-bd_sf"/>
</dbReference>
<sequence>MKQDQIRYFLALSREQDWARAAQACAVSEQELVRVLKAVESEYGCALFKPGGRFAGLTAEGHEVMAQVHALSRAFGALEQCFRYGQRKHAVASLLERRSVSPKRLCEPAPDDEAIGLMIAAAMSAPDHGGLHPWRIIMFPPALRDVLANIFEREKLRRDPLASDKDLQRAREHATRSPALLAFVISPKARTRVPEREQLLAAGAALSNFLNAAHQLGYGAIALSGERTFDATFCSELGLEDWEHLACFVCLGSIAKAAPARKSMQPSTRLSTWVPCDAFVHALRQPA</sequence>
<feature type="domain" description="HTH lysR-type" evidence="8">
    <location>
        <begin position="1"/>
        <end position="58"/>
    </location>
</feature>
<evidence type="ECO:0000313" key="10">
    <source>
        <dbReference type="Proteomes" id="UP001240697"/>
    </source>
</evidence>
<accession>A0ABY8SNP7</accession>
<evidence type="ECO:0000256" key="7">
    <source>
        <dbReference type="ARBA" id="ARBA00023027"/>
    </source>
</evidence>
<keyword evidence="10" id="KW-1185">Reference proteome</keyword>
<evidence type="ECO:0000313" key="9">
    <source>
        <dbReference type="EMBL" id="WHS63589.1"/>
    </source>
</evidence>
<keyword evidence="3" id="KW-0285">Flavoprotein</keyword>
<dbReference type="Pfam" id="PF00881">
    <property type="entry name" value="Nitroreductase"/>
    <property type="match status" value="1"/>
</dbReference>
<comment type="cofactor">
    <cofactor evidence="1">
        <name>FMN</name>
        <dbReference type="ChEBI" id="CHEBI:58210"/>
    </cofactor>
</comment>
<evidence type="ECO:0000256" key="5">
    <source>
        <dbReference type="ARBA" id="ARBA00022857"/>
    </source>
</evidence>
<dbReference type="PROSITE" id="PS50931">
    <property type="entry name" value="HTH_LYSR"/>
    <property type="match status" value="1"/>
</dbReference>
<evidence type="ECO:0000259" key="8">
    <source>
        <dbReference type="PROSITE" id="PS50931"/>
    </source>
</evidence>
<keyword evidence="5" id="KW-0521">NADP</keyword>
<dbReference type="InterPro" id="IPR026021">
    <property type="entry name" value="YdjA-like"/>
</dbReference>
<comment type="similarity">
    <text evidence="2">Belongs to the nitroreductase family.</text>
</comment>
<evidence type="ECO:0000256" key="2">
    <source>
        <dbReference type="ARBA" id="ARBA00007118"/>
    </source>
</evidence>
<keyword evidence="4" id="KW-0288">FMN</keyword>
<name>A0ABY8SNP7_9BURK</name>
<dbReference type="Pfam" id="PF00126">
    <property type="entry name" value="HTH_1"/>
    <property type="match status" value="1"/>
</dbReference>
<dbReference type="PANTHER" id="PTHR43821">
    <property type="entry name" value="NAD(P)H NITROREDUCTASE YDJA-RELATED"/>
    <property type="match status" value="1"/>
</dbReference>
<evidence type="ECO:0000256" key="3">
    <source>
        <dbReference type="ARBA" id="ARBA00022630"/>
    </source>
</evidence>